<feature type="domain" description="F-box" evidence="11">
    <location>
        <begin position="21"/>
        <end position="67"/>
    </location>
</feature>
<evidence type="ECO:0000256" key="2">
    <source>
        <dbReference type="ARBA" id="ARBA00004319"/>
    </source>
</evidence>
<evidence type="ECO:0000256" key="7">
    <source>
        <dbReference type="ARBA" id="ARBA00022824"/>
    </source>
</evidence>
<evidence type="ECO:0000313" key="13">
    <source>
        <dbReference type="WBParaSite" id="MBELARI_LOCUS3119"/>
    </source>
</evidence>
<dbReference type="Proteomes" id="UP000887575">
    <property type="component" value="Unassembled WGS sequence"/>
</dbReference>
<dbReference type="GO" id="GO:0005788">
    <property type="term" value="C:endoplasmic reticulum lumen"/>
    <property type="evidence" value="ECO:0007669"/>
    <property type="project" value="UniProtKB-SubCell"/>
</dbReference>
<keyword evidence="10" id="KW-0676">Redox-active center</keyword>
<comment type="subcellular location">
    <subcellularLocation>
        <location evidence="2">Endoplasmic reticulum lumen</location>
    </subcellularLocation>
</comment>
<keyword evidence="9" id="KW-0413">Isomerase</keyword>
<keyword evidence="7" id="KW-0256">Endoplasmic reticulum</keyword>
<evidence type="ECO:0000256" key="8">
    <source>
        <dbReference type="ARBA" id="ARBA00023157"/>
    </source>
</evidence>
<dbReference type="CDD" id="cd02981">
    <property type="entry name" value="PDI_b_family"/>
    <property type="match status" value="1"/>
</dbReference>
<protein>
    <recommendedName>
        <fullName evidence="4">protein disulfide-isomerase</fullName>
        <ecNumber evidence="4">5.3.4.1</ecNumber>
    </recommendedName>
</protein>
<dbReference type="Pfam" id="PF13848">
    <property type="entry name" value="Thioredoxin_6"/>
    <property type="match status" value="1"/>
</dbReference>
<evidence type="ECO:0000256" key="3">
    <source>
        <dbReference type="ARBA" id="ARBA00006347"/>
    </source>
</evidence>
<keyword evidence="8" id="KW-1015">Disulfide bond</keyword>
<dbReference type="GO" id="GO:0003756">
    <property type="term" value="F:protein disulfide isomerase activity"/>
    <property type="evidence" value="ECO:0007669"/>
    <property type="project" value="UniProtKB-EC"/>
</dbReference>
<evidence type="ECO:0000256" key="1">
    <source>
        <dbReference type="ARBA" id="ARBA00001182"/>
    </source>
</evidence>
<dbReference type="Gene3D" id="3.40.30.10">
    <property type="entry name" value="Glutaredoxin"/>
    <property type="match status" value="1"/>
</dbReference>
<evidence type="ECO:0000313" key="12">
    <source>
        <dbReference type="Proteomes" id="UP000887575"/>
    </source>
</evidence>
<dbReference type="WBParaSite" id="MBELARI_LOCUS3119">
    <property type="protein sequence ID" value="MBELARI_LOCUS3119"/>
    <property type="gene ID" value="MBELARI_LOCUS3119"/>
</dbReference>
<sequence length="246" mass="29039">MPITQKHNSKRKTSSKNYGKKFKYSLLPVELQNAIFSHIETEESLNLVQTNKRFRKYFLDNGPFPKRIQQIDLLFEENIYSGDNRLVKFAASADVAVIGYFETLDSVKANVFRDLVTQIPDLQSGITVEKSVKKLLKLDGEGVILFKNFDEGKSVFEDEFTSEALRFWIQANRRPLVGHYSEKARSRLFGSIRFCKNQSPIQSRRQTIQRKDWFRLRGHRHRRQRPDYRLLRTHAKRFSDPSDRFF</sequence>
<evidence type="ECO:0000256" key="10">
    <source>
        <dbReference type="ARBA" id="ARBA00023284"/>
    </source>
</evidence>
<comment type="similarity">
    <text evidence="3">Belongs to the protein disulfide isomerase family.</text>
</comment>
<accession>A0AAF3F893</accession>
<reference evidence="13" key="1">
    <citation type="submission" date="2024-02" db="UniProtKB">
        <authorList>
            <consortium name="WormBaseParasite"/>
        </authorList>
    </citation>
    <scope>IDENTIFICATION</scope>
</reference>
<dbReference type="InterPro" id="IPR036249">
    <property type="entry name" value="Thioredoxin-like_sf"/>
</dbReference>
<name>A0AAF3F893_9BILA</name>
<dbReference type="InterPro" id="IPR001810">
    <property type="entry name" value="F-box_dom"/>
</dbReference>
<evidence type="ECO:0000256" key="9">
    <source>
        <dbReference type="ARBA" id="ARBA00023235"/>
    </source>
</evidence>
<comment type="catalytic activity">
    <reaction evidence="1">
        <text>Catalyzes the rearrangement of -S-S- bonds in proteins.</text>
        <dbReference type="EC" id="5.3.4.1"/>
    </reaction>
</comment>
<evidence type="ECO:0000256" key="6">
    <source>
        <dbReference type="ARBA" id="ARBA00022737"/>
    </source>
</evidence>
<dbReference type="FunFam" id="3.40.30.10:FF:000042">
    <property type="entry name" value="protein disulfide-isomerase A2"/>
    <property type="match status" value="1"/>
</dbReference>
<proteinExistence type="inferred from homology"/>
<dbReference type="SMART" id="SM00256">
    <property type="entry name" value="FBOX"/>
    <property type="match status" value="1"/>
</dbReference>
<evidence type="ECO:0000256" key="5">
    <source>
        <dbReference type="ARBA" id="ARBA00022729"/>
    </source>
</evidence>
<keyword evidence="12" id="KW-1185">Reference proteome</keyword>
<keyword evidence="6" id="KW-0677">Repeat</keyword>
<dbReference type="SUPFAM" id="SSF81383">
    <property type="entry name" value="F-box domain"/>
    <property type="match status" value="1"/>
</dbReference>
<evidence type="ECO:0000259" key="11">
    <source>
        <dbReference type="PROSITE" id="PS50181"/>
    </source>
</evidence>
<keyword evidence="5" id="KW-0732">Signal</keyword>
<dbReference type="SUPFAM" id="SSF52833">
    <property type="entry name" value="Thioredoxin-like"/>
    <property type="match status" value="1"/>
</dbReference>
<evidence type="ECO:0000256" key="4">
    <source>
        <dbReference type="ARBA" id="ARBA00012723"/>
    </source>
</evidence>
<dbReference type="PROSITE" id="PS50181">
    <property type="entry name" value="FBOX"/>
    <property type="match status" value="1"/>
</dbReference>
<organism evidence="12 13">
    <name type="scientific">Mesorhabditis belari</name>
    <dbReference type="NCBI Taxonomy" id="2138241"/>
    <lineage>
        <taxon>Eukaryota</taxon>
        <taxon>Metazoa</taxon>
        <taxon>Ecdysozoa</taxon>
        <taxon>Nematoda</taxon>
        <taxon>Chromadorea</taxon>
        <taxon>Rhabditida</taxon>
        <taxon>Rhabditina</taxon>
        <taxon>Rhabditomorpha</taxon>
        <taxon>Rhabditoidea</taxon>
        <taxon>Rhabditidae</taxon>
        <taxon>Mesorhabditinae</taxon>
        <taxon>Mesorhabditis</taxon>
    </lineage>
</organism>
<dbReference type="EC" id="5.3.4.1" evidence="4"/>
<dbReference type="AlphaFoldDB" id="A0AAF3F893"/>
<dbReference type="InterPro" id="IPR036047">
    <property type="entry name" value="F-box-like_dom_sf"/>
</dbReference>